<organism evidence="2 3">
    <name type="scientific">Corchorus olitorius</name>
    <dbReference type="NCBI Taxonomy" id="93759"/>
    <lineage>
        <taxon>Eukaryota</taxon>
        <taxon>Viridiplantae</taxon>
        <taxon>Streptophyta</taxon>
        <taxon>Embryophyta</taxon>
        <taxon>Tracheophyta</taxon>
        <taxon>Spermatophyta</taxon>
        <taxon>Magnoliopsida</taxon>
        <taxon>eudicotyledons</taxon>
        <taxon>Gunneridae</taxon>
        <taxon>Pentapetalae</taxon>
        <taxon>rosids</taxon>
        <taxon>malvids</taxon>
        <taxon>Malvales</taxon>
        <taxon>Malvaceae</taxon>
        <taxon>Grewioideae</taxon>
        <taxon>Apeibeae</taxon>
        <taxon>Corchorus</taxon>
    </lineage>
</organism>
<protein>
    <submittedName>
        <fullName evidence="2">Uncharacterized protein</fullName>
    </submittedName>
</protein>
<dbReference type="OrthoDB" id="10600773at2759"/>
<proteinExistence type="predicted"/>
<gene>
    <name evidence="2" type="ORF">COLO4_21877</name>
</gene>
<dbReference type="AlphaFoldDB" id="A0A1R3IQ94"/>
<accession>A0A1R3IQ94</accession>
<evidence type="ECO:0000313" key="2">
    <source>
        <dbReference type="EMBL" id="OMO84753.1"/>
    </source>
</evidence>
<evidence type="ECO:0000256" key="1">
    <source>
        <dbReference type="SAM" id="MobiDB-lite"/>
    </source>
</evidence>
<feature type="region of interest" description="Disordered" evidence="1">
    <location>
        <begin position="96"/>
        <end position="119"/>
    </location>
</feature>
<dbReference type="EMBL" id="AWUE01017814">
    <property type="protein sequence ID" value="OMO84753.1"/>
    <property type="molecule type" value="Genomic_DNA"/>
</dbReference>
<feature type="region of interest" description="Disordered" evidence="1">
    <location>
        <begin position="1"/>
        <end position="42"/>
    </location>
</feature>
<comment type="caution">
    <text evidence="2">The sequence shown here is derived from an EMBL/GenBank/DDBJ whole genome shotgun (WGS) entry which is preliminary data.</text>
</comment>
<keyword evidence="3" id="KW-1185">Reference proteome</keyword>
<reference evidence="3" key="1">
    <citation type="submission" date="2013-09" db="EMBL/GenBank/DDBJ databases">
        <title>Corchorus olitorius genome sequencing.</title>
        <authorList>
            <person name="Alam M."/>
            <person name="Haque M.S."/>
            <person name="Islam M.S."/>
            <person name="Emdad E.M."/>
            <person name="Islam M.M."/>
            <person name="Ahmed B."/>
            <person name="Halim A."/>
            <person name="Hossen Q.M.M."/>
            <person name="Hossain M.Z."/>
            <person name="Ahmed R."/>
            <person name="Khan M.M."/>
            <person name="Islam R."/>
            <person name="Rashid M.M."/>
            <person name="Khan S.A."/>
            <person name="Rahman M.S."/>
            <person name="Alam M."/>
            <person name="Yahiya A.S."/>
            <person name="Khan M.S."/>
            <person name="Azam M.S."/>
            <person name="Haque T."/>
            <person name="Lashkar M.Z.H."/>
            <person name="Akhand A.I."/>
            <person name="Morshed G."/>
            <person name="Roy S."/>
            <person name="Uddin K.S."/>
            <person name="Rabeya T."/>
            <person name="Hossain A.S."/>
            <person name="Chowdhury A."/>
            <person name="Snigdha A.R."/>
            <person name="Mortoza M.S."/>
            <person name="Matin S.A."/>
            <person name="Hoque S.M.E."/>
            <person name="Islam M.K."/>
            <person name="Roy D.K."/>
            <person name="Haider R."/>
            <person name="Moosa M.M."/>
            <person name="Elias S.M."/>
            <person name="Hasan A.M."/>
            <person name="Jahan S."/>
            <person name="Shafiuddin M."/>
            <person name="Mahmood N."/>
            <person name="Shommy N.S."/>
        </authorList>
    </citation>
    <scope>NUCLEOTIDE SEQUENCE [LARGE SCALE GENOMIC DNA]</scope>
    <source>
        <strain evidence="3">cv. O-4</strain>
    </source>
</reference>
<name>A0A1R3IQ94_9ROSI</name>
<evidence type="ECO:0000313" key="3">
    <source>
        <dbReference type="Proteomes" id="UP000187203"/>
    </source>
</evidence>
<sequence length="260" mass="27986">MEQGFSIRRFKPEDSSPRSFTKRPSDSTHGPMGSNSFAVGKGKQGLPSSSFLGSGRQGVFREHIDSLLLHRKTVARALMAPGKSCEIISQFVPKPREQVSGEEVNSKRAGQGSSGPNTLEQLYGSIPGVGPTMLGMYPNFPNQSDMGPVGKRQRAEMMEVDAGSAAGQEDSFTKNMKNHVAGSLFVVDSDEAGNSRQVRKFKKTTPVSAKYSFDNLAAQANLRKGGRICTGCLKLGKEVLGEDNKAMEVFGISCSGSRSW</sequence>
<dbReference type="Proteomes" id="UP000187203">
    <property type="component" value="Unassembled WGS sequence"/>
</dbReference>